<accession>A0ABD2AH89</accession>
<dbReference type="AlphaFoldDB" id="A0ABD2AH89"/>
<dbReference type="Proteomes" id="UP001607303">
    <property type="component" value="Unassembled WGS sequence"/>
</dbReference>
<reference evidence="1 2" key="1">
    <citation type="journal article" date="2024" name="Ann. Entomol. Soc. Am.">
        <title>Genomic analyses of the southern and eastern yellowjacket wasps (Hymenoptera: Vespidae) reveal evolutionary signatures of social life.</title>
        <authorList>
            <person name="Catto M.A."/>
            <person name="Caine P.B."/>
            <person name="Orr S.E."/>
            <person name="Hunt B.G."/>
            <person name="Goodisman M.A.D."/>
        </authorList>
    </citation>
    <scope>NUCLEOTIDE SEQUENCE [LARGE SCALE GENOMIC DNA]</scope>
    <source>
        <strain evidence="1">232</strain>
        <tissue evidence="1">Head and thorax</tissue>
    </source>
</reference>
<gene>
    <name evidence="1" type="ORF">V1477_021125</name>
</gene>
<name>A0ABD2AH89_VESMC</name>
<dbReference type="EMBL" id="JAYRBN010000117">
    <property type="protein sequence ID" value="KAL2719978.1"/>
    <property type="molecule type" value="Genomic_DNA"/>
</dbReference>
<protein>
    <submittedName>
        <fullName evidence="1">Uncharacterized protein</fullName>
    </submittedName>
</protein>
<comment type="caution">
    <text evidence="1">The sequence shown here is derived from an EMBL/GenBank/DDBJ whole genome shotgun (WGS) entry which is preliminary data.</text>
</comment>
<proteinExistence type="predicted"/>
<keyword evidence="2" id="KW-1185">Reference proteome</keyword>
<sequence>MDYFLRNPLIWNVIDEILDKNTKRNRRVPFSQPEKNVTTLVPHYYNNHRSEYWILINKHIGLSEEWFEKSLQNLFKESAPLPVAEK</sequence>
<evidence type="ECO:0000313" key="2">
    <source>
        <dbReference type="Proteomes" id="UP001607303"/>
    </source>
</evidence>
<organism evidence="1 2">
    <name type="scientific">Vespula maculifrons</name>
    <name type="common">Eastern yellow jacket</name>
    <name type="synonym">Wasp</name>
    <dbReference type="NCBI Taxonomy" id="7453"/>
    <lineage>
        <taxon>Eukaryota</taxon>
        <taxon>Metazoa</taxon>
        <taxon>Ecdysozoa</taxon>
        <taxon>Arthropoda</taxon>
        <taxon>Hexapoda</taxon>
        <taxon>Insecta</taxon>
        <taxon>Pterygota</taxon>
        <taxon>Neoptera</taxon>
        <taxon>Endopterygota</taxon>
        <taxon>Hymenoptera</taxon>
        <taxon>Apocrita</taxon>
        <taxon>Aculeata</taxon>
        <taxon>Vespoidea</taxon>
        <taxon>Vespidae</taxon>
        <taxon>Vespinae</taxon>
        <taxon>Vespula</taxon>
    </lineage>
</organism>
<evidence type="ECO:0000313" key="1">
    <source>
        <dbReference type="EMBL" id="KAL2719978.1"/>
    </source>
</evidence>